<accession>A0A7X2P7X8</accession>
<keyword evidence="2" id="KW-1185">Reference proteome</keyword>
<name>A0A7X2P7X8_9FIRM</name>
<protein>
    <submittedName>
        <fullName evidence="1">Uncharacterized protein</fullName>
    </submittedName>
</protein>
<evidence type="ECO:0000313" key="2">
    <source>
        <dbReference type="Proteomes" id="UP000466864"/>
    </source>
</evidence>
<proteinExistence type="predicted"/>
<evidence type="ECO:0000313" key="1">
    <source>
        <dbReference type="EMBL" id="MST81781.1"/>
    </source>
</evidence>
<comment type="caution">
    <text evidence="1">The sequence shown here is derived from an EMBL/GenBank/DDBJ whole genome shotgun (WGS) entry which is preliminary data.</text>
</comment>
<dbReference type="RefSeq" id="WP_154457690.1">
    <property type="nucleotide sequence ID" value="NZ_VUMV01000003.1"/>
</dbReference>
<gene>
    <name evidence="1" type="ORF">FYJ60_05575</name>
</gene>
<dbReference type="Proteomes" id="UP000466864">
    <property type="component" value="Unassembled WGS sequence"/>
</dbReference>
<reference evidence="1 2" key="1">
    <citation type="submission" date="2019-08" db="EMBL/GenBank/DDBJ databases">
        <title>In-depth cultivation of the pig gut microbiome towards novel bacterial diversity and tailored functional studies.</title>
        <authorList>
            <person name="Wylensek D."/>
            <person name="Hitch T.C.A."/>
            <person name="Clavel T."/>
        </authorList>
    </citation>
    <scope>NUCLEOTIDE SEQUENCE [LARGE SCALE GENOMIC DNA]</scope>
    <source>
        <strain evidence="1 2">Oil+RF-744-WCA-WT-13</strain>
    </source>
</reference>
<organism evidence="1 2">
    <name type="scientific">Bilifractor porci</name>
    <dbReference type="NCBI Taxonomy" id="2606636"/>
    <lineage>
        <taxon>Bacteria</taxon>
        <taxon>Bacillati</taxon>
        <taxon>Bacillota</taxon>
        <taxon>Clostridia</taxon>
        <taxon>Lachnospirales</taxon>
        <taxon>Lachnospiraceae</taxon>
        <taxon>Bilifractor</taxon>
    </lineage>
</organism>
<dbReference type="EMBL" id="VUMV01000003">
    <property type="protein sequence ID" value="MST81781.1"/>
    <property type="molecule type" value="Genomic_DNA"/>
</dbReference>
<dbReference type="AlphaFoldDB" id="A0A7X2P7X8"/>
<sequence>MTNKDKFKRAFSALHTSDSFTLEQEDTTMTKKIRFHKTAVAACTALAIFTGAATCYAADAGGIQRTVQVWLHGDQTTAVITVDDDSITHYSITDKNGKQLQGGGGVAIDEDGKERALTASEIQEHLDSPSTDTIDGKLYLFYKDQKTDLTDKFDADGLAYITLKDGGKTLYVTVAENGGLQSSTKCYPQKSDLPQEWFE</sequence>